<name>M7Z9G6_TRIUA</name>
<dbReference type="AlphaFoldDB" id="M7Z9G6"/>
<evidence type="ECO:0000313" key="1">
    <source>
        <dbReference type="EMBL" id="EMS56266.1"/>
    </source>
</evidence>
<proteinExistence type="predicted"/>
<accession>M7Z9G6</accession>
<protein>
    <submittedName>
        <fullName evidence="1">Uncharacterized protein</fullName>
    </submittedName>
</protein>
<dbReference type="EMBL" id="KD160372">
    <property type="protein sequence ID" value="EMS56266.1"/>
    <property type="molecule type" value="Genomic_DNA"/>
</dbReference>
<reference evidence="1" key="1">
    <citation type="journal article" date="2013" name="Nature">
        <title>Draft genome of the wheat A-genome progenitor Triticum urartu.</title>
        <authorList>
            <person name="Ling H.Q."/>
            <person name="Zhao S."/>
            <person name="Liu D."/>
            <person name="Wang J."/>
            <person name="Sun H."/>
            <person name="Zhang C."/>
            <person name="Fan H."/>
            <person name="Li D."/>
            <person name="Dong L."/>
            <person name="Tao Y."/>
            <person name="Gao C."/>
            <person name="Wu H."/>
            <person name="Li Y."/>
            <person name="Cui Y."/>
            <person name="Guo X."/>
            <person name="Zheng S."/>
            <person name="Wang B."/>
            <person name="Yu K."/>
            <person name="Liang Q."/>
            <person name="Yang W."/>
            <person name="Lou X."/>
            <person name="Chen J."/>
            <person name="Feng M."/>
            <person name="Jian J."/>
            <person name="Zhang X."/>
            <person name="Luo G."/>
            <person name="Jiang Y."/>
            <person name="Liu J."/>
            <person name="Wang Z."/>
            <person name="Sha Y."/>
            <person name="Zhang B."/>
            <person name="Wu H."/>
            <person name="Tang D."/>
            <person name="Shen Q."/>
            <person name="Xue P."/>
            <person name="Zou S."/>
            <person name="Wang X."/>
            <person name="Liu X."/>
            <person name="Wang F."/>
            <person name="Yang Y."/>
            <person name="An X."/>
            <person name="Dong Z."/>
            <person name="Zhang K."/>
            <person name="Zhang X."/>
            <person name="Luo M.C."/>
            <person name="Dvorak J."/>
            <person name="Tong Y."/>
            <person name="Wang J."/>
            <person name="Yang H."/>
            <person name="Li Z."/>
            <person name="Wang D."/>
            <person name="Zhang A."/>
            <person name="Wang J."/>
        </authorList>
    </citation>
    <scope>NUCLEOTIDE SEQUENCE</scope>
</reference>
<organism evidence="1">
    <name type="scientific">Triticum urartu</name>
    <name type="common">Red wild einkorn</name>
    <name type="synonym">Crithodium urartu</name>
    <dbReference type="NCBI Taxonomy" id="4572"/>
    <lineage>
        <taxon>Eukaryota</taxon>
        <taxon>Viridiplantae</taxon>
        <taxon>Streptophyta</taxon>
        <taxon>Embryophyta</taxon>
        <taxon>Tracheophyta</taxon>
        <taxon>Spermatophyta</taxon>
        <taxon>Magnoliopsida</taxon>
        <taxon>Liliopsida</taxon>
        <taxon>Poales</taxon>
        <taxon>Poaceae</taxon>
        <taxon>BOP clade</taxon>
        <taxon>Pooideae</taxon>
        <taxon>Triticodae</taxon>
        <taxon>Triticeae</taxon>
        <taxon>Triticinae</taxon>
        <taxon>Triticum</taxon>
    </lineage>
</organism>
<sequence length="77" mass="8396">MAESRRCARVLHQAAAARREERVETKEEKNGVGGLGQCIRVSFQSIGSPPNRSGMRRLNEHAGRHASCCAASCSNEE</sequence>
<gene>
    <name evidence="1" type="ORF">TRIUR3_30358</name>
</gene>